<reference evidence="2 3" key="1">
    <citation type="journal article" date="2016" name="Nat. Commun.">
        <title>Thousands of microbial genomes shed light on interconnected biogeochemical processes in an aquifer system.</title>
        <authorList>
            <person name="Anantharaman K."/>
            <person name="Brown C.T."/>
            <person name="Hug L.A."/>
            <person name="Sharon I."/>
            <person name="Castelle C.J."/>
            <person name="Probst A.J."/>
            <person name="Thomas B.C."/>
            <person name="Singh A."/>
            <person name="Wilkins M.J."/>
            <person name="Karaoz U."/>
            <person name="Brodie E.L."/>
            <person name="Williams K.H."/>
            <person name="Hubbard S.S."/>
            <person name="Banfield J.F."/>
        </authorList>
    </citation>
    <scope>NUCLEOTIDE SEQUENCE [LARGE SCALE GENOMIC DNA]</scope>
</reference>
<sequence>MNKKMYSTIEVSKILRLSRIEVFRKIKSGKIKAEKVGRNYIIAENDLLEALGKLVGPSKKIRIENAVKRAVREYGRTFKKLAEE</sequence>
<gene>
    <name evidence="2" type="ORF">A3G99_00420</name>
</gene>
<dbReference type="Pfam" id="PF12728">
    <property type="entry name" value="HTH_17"/>
    <property type="match status" value="1"/>
</dbReference>
<dbReference type="Proteomes" id="UP000176558">
    <property type="component" value="Unassembled WGS sequence"/>
</dbReference>
<evidence type="ECO:0000259" key="1">
    <source>
        <dbReference type="Pfam" id="PF12728"/>
    </source>
</evidence>
<accession>A0A1G2UUH6</accession>
<feature type="domain" description="Helix-turn-helix" evidence="1">
    <location>
        <begin position="5"/>
        <end position="51"/>
    </location>
</feature>
<evidence type="ECO:0000313" key="2">
    <source>
        <dbReference type="EMBL" id="OHB13021.1"/>
    </source>
</evidence>
<dbReference type="AlphaFoldDB" id="A0A1G2UUH6"/>
<dbReference type="InterPro" id="IPR041657">
    <property type="entry name" value="HTH_17"/>
</dbReference>
<evidence type="ECO:0000313" key="3">
    <source>
        <dbReference type="Proteomes" id="UP000176558"/>
    </source>
</evidence>
<protein>
    <recommendedName>
        <fullName evidence="1">Helix-turn-helix domain-containing protein</fullName>
    </recommendedName>
</protein>
<dbReference type="EMBL" id="MHWT01000006">
    <property type="protein sequence ID" value="OHB13021.1"/>
    <property type="molecule type" value="Genomic_DNA"/>
</dbReference>
<name>A0A1G2UUH6_9BACT</name>
<comment type="caution">
    <text evidence="2">The sequence shown here is derived from an EMBL/GenBank/DDBJ whole genome shotgun (WGS) entry which is preliminary data.</text>
</comment>
<organism evidence="2 3">
    <name type="scientific">Candidatus Zambryskibacteria bacterium RIFCSPLOWO2_12_FULL_39_23</name>
    <dbReference type="NCBI Taxonomy" id="1802776"/>
    <lineage>
        <taxon>Bacteria</taxon>
        <taxon>Candidatus Zambryskiibacteriota</taxon>
    </lineage>
</organism>
<proteinExistence type="predicted"/>